<evidence type="ECO:0000256" key="1">
    <source>
        <dbReference type="SAM" id="SignalP"/>
    </source>
</evidence>
<protein>
    <submittedName>
        <fullName evidence="2">Uncharacterized protein</fullName>
    </submittedName>
</protein>
<dbReference type="RefSeq" id="WP_207350508.1">
    <property type="nucleotide sequence ID" value="NZ_JAFMPY010000008.1"/>
</dbReference>
<keyword evidence="1" id="KW-0732">Signal</keyword>
<comment type="caution">
    <text evidence="2">The sequence shown here is derived from an EMBL/GenBank/DDBJ whole genome shotgun (WGS) entry which is preliminary data.</text>
</comment>
<keyword evidence="3" id="KW-1185">Reference proteome</keyword>
<evidence type="ECO:0000313" key="3">
    <source>
        <dbReference type="Proteomes" id="UP000664288"/>
    </source>
</evidence>
<sequence length="108" mass="11053">MTRTIAAIAGLSTLLGTAFAVPAAAQDYAAYAERPGVILSARERRAATARRLPNGRLVERAGSGGIPWLYGIGDVYGKASALPLVHGATPSVLASTPSNGIVPGQEPR</sequence>
<feature type="signal peptide" evidence="1">
    <location>
        <begin position="1"/>
        <end position="20"/>
    </location>
</feature>
<reference evidence="2 3" key="1">
    <citation type="submission" date="2021-03" db="EMBL/GenBank/DDBJ databases">
        <title>Whole genome sequence of Jiella sp. MQZ13P-4.</title>
        <authorList>
            <person name="Tuo L."/>
        </authorList>
    </citation>
    <scope>NUCLEOTIDE SEQUENCE [LARGE SCALE GENOMIC DNA]</scope>
    <source>
        <strain evidence="2 3">MQZ13P-4</strain>
    </source>
</reference>
<organism evidence="2 3">
    <name type="scientific">Jiella sonneratiae</name>
    <dbReference type="NCBI Taxonomy" id="2816856"/>
    <lineage>
        <taxon>Bacteria</taxon>
        <taxon>Pseudomonadati</taxon>
        <taxon>Pseudomonadota</taxon>
        <taxon>Alphaproteobacteria</taxon>
        <taxon>Hyphomicrobiales</taxon>
        <taxon>Aurantimonadaceae</taxon>
        <taxon>Jiella</taxon>
    </lineage>
</organism>
<gene>
    <name evidence="2" type="ORF">J1C47_09410</name>
</gene>
<evidence type="ECO:0000313" key="2">
    <source>
        <dbReference type="EMBL" id="MBO0903857.1"/>
    </source>
</evidence>
<accession>A0ABS3J2F9</accession>
<proteinExistence type="predicted"/>
<feature type="chain" id="PRO_5046582267" evidence="1">
    <location>
        <begin position="21"/>
        <end position="108"/>
    </location>
</feature>
<dbReference type="EMBL" id="JAFMPY010000008">
    <property type="protein sequence ID" value="MBO0903857.1"/>
    <property type="molecule type" value="Genomic_DNA"/>
</dbReference>
<dbReference type="Proteomes" id="UP000664288">
    <property type="component" value="Unassembled WGS sequence"/>
</dbReference>
<name>A0ABS3J2F9_9HYPH</name>